<protein>
    <submittedName>
        <fullName evidence="1">Uncharacterized protein</fullName>
    </submittedName>
</protein>
<gene>
    <name evidence="1" type="ORF">ABT39_MTgene842</name>
</gene>
<organism evidence="1">
    <name type="scientific">Picea glauca</name>
    <name type="common">White spruce</name>
    <name type="synonym">Pinus glauca</name>
    <dbReference type="NCBI Taxonomy" id="3330"/>
    <lineage>
        <taxon>Eukaryota</taxon>
        <taxon>Viridiplantae</taxon>
        <taxon>Streptophyta</taxon>
        <taxon>Embryophyta</taxon>
        <taxon>Tracheophyta</taxon>
        <taxon>Spermatophyta</taxon>
        <taxon>Pinopsida</taxon>
        <taxon>Pinidae</taxon>
        <taxon>Conifers I</taxon>
        <taxon>Pinales</taxon>
        <taxon>Pinaceae</taxon>
        <taxon>Picea</taxon>
    </lineage>
</organism>
<evidence type="ECO:0000313" key="1">
    <source>
        <dbReference type="EMBL" id="KUM50996.1"/>
    </source>
</evidence>
<accession>A0A101M4L9</accession>
<reference evidence="1" key="1">
    <citation type="journal article" date="2015" name="Genome Biol. Evol.">
        <title>Organellar Genomes of White Spruce (Picea glauca): Assembly and Annotation.</title>
        <authorList>
            <person name="Jackman S.D."/>
            <person name="Warren R.L."/>
            <person name="Gibb E.A."/>
            <person name="Vandervalk B.P."/>
            <person name="Mohamadi H."/>
            <person name="Chu J."/>
            <person name="Raymond A."/>
            <person name="Pleasance S."/>
            <person name="Coope R."/>
            <person name="Wildung M.R."/>
            <person name="Ritland C.E."/>
            <person name="Bousquet J."/>
            <person name="Jones S.J."/>
            <person name="Bohlmann J."/>
            <person name="Birol I."/>
        </authorList>
    </citation>
    <scope>NUCLEOTIDE SEQUENCE [LARGE SCALE GENOMIC DNA]</scope>
    <source>
        <tissue evidence="1">Flushing bud</tissue>
    </source>
</reference>
<sequence length="60" mass="6782">MDLKQGTQIFYPATPRSVEYGNLSRAWWLHPEGESKSSRWAGVLSQVTTQILNFSPIATE</sequence>
<dbReference type="EMBL" id="LKAM01000001">
    <property type="protein sequence ID" value="KUM50996.1"/>
    <property type="molecule type" value="Genomic_DNA"/>
</dbReference>
<proteinExistence type="predicted"/>
<keyword evidence="1" id="KW-0496">Mitochondrion</keyword>
<geneLocation type="mitochondrion" evidence="1"/>
<name>A0A101M4L9_PICGL</name>
<comment type="caution">
    <text evidence="1">The sequence shown here is derived from an EMBL/GenBank/DDBJ whole genome shotgun (WGS) entry which is preliminary data.</text>
</comment>
<dbReference type="AlphaFoldDB" id="A0A101M4L9"/>